<sequence>MPLIQAWVETPTTNSNFHKNNILPKDGRFNLQIIADTYGNSPKFSLQNTYRAIETNNSLKGTINDGGYVYLLEVDENTYKTLCEKSKDSSTEAAKRTGYEGDSFSETHAFMESGFGKGYELDKKSISRTIHLNPKSFTLVGAIKASGKYGYLKVGKEFLMINPDASKESIEEFARQAHKVYNSEVSRTIEPSLSEEAWEHMHNPKLPVYRINSEGSLSPAEVASIQASMSEIKVRFEQVKKKKTLEKELEKLSRNCRAYNTLLDLMNRIPNVRDERQLNRLYQQYCQTYTTLTSDSAVKANSDTQKALQEMNPCKIADINEKKIQVELPALCGKRARKQKKAIQQELVGATFNEDSGKITLDSGNNLQIFDETFEFSGLSGKAVTLIDTDGAGLTSREAVYYDPSDALFDQNSKLDKLYRQILREKKPSTEKKLQKIQSQLSQCFFSDDVKSLTEQWKKEHPEAVLKSSKGEVTPLVPLEKFIQSGRGKCRHHSFANAVLLGRLVRDEILPEGKVRHYKGTAYNGSAHTWVIYQTGKHTYLLDSTLKNKQVFDLNDVKDRQNAIEAYSSRGLNGILDDMLEQLQLMSINRSIAAELIDGALSRVVELNEEDEQNYLCPISLQIMKDPVGFKTKAGNIIYYDKKSIETWLRSHNTDPMTRQPVTLSSYLPSDEKKKEIREFLEGKLPETTEDQIQSHSSPEENEEVYKRKYEILVNKVNAISQSAYAGRCARFFRTAHKSRFESLDAVKEVIERFNESEGMSYQKRYEHLRQEIEFQKNVTKADHDGIDQTKGRKTLQGNKSRLVRFYDDALLAADTISLESGAIYKSIH</sequence>
<organism evidence="3 4">
    <name type="scientific">Legionella israelensis</name>
    <dbReference type="NCBI Taxonomy" id="454"/>
    <lineage>
        <taxon>Bacteria</taxon>
        <taxon>Pseudomonadati</taxon>
        <taxon>Pseudomonadota</taxon>
        <taxon>Gammaproteobacteria</taxon>
        <taxon>Legionellales</taxon>
        <taxon>Legionellaceae</taxon>
        <taxon>Legionella</taxon>
    </lineage>
</organism>
<dbReference type="SUPFAM" id="SSF57850">
    <property type="entry name" value="RING/U-box"/>
    <property type="match status" value="1"/>
</dbReference>
<evidence type="ECO:0000313" key="4">
    <source>
        <dbReference type="Proteomes" id="UP000295517"/>
    </source>
</evidence>
<dbReference type="InterPro" id="IPR052085">
    <property type="entry name" value="WD-SAM-U-box"/>
</dbReference>
<dbReference type="Pfam" id="PF04564">
    <property type="entry name" value="U-box"/>
    <property type="match status" value="1"/>
</dbReference>
<feature type="coiled-coil region" evidence="1">
    <location>
        <begin position="235"/>
        <end position="262"/>
    </location>
</feature>
<gene>
    <name evidence="3" type="ORF">E3983_01635</name>
</gene>
<dbReference type="InterPro" id="IPR013083">
    <property type="entry name" value="Znf_RING/FYVE/PHD"/>
</dbReference>
<accession>A0AAX1EDM1</accession>
<name>A0AAX1EDM1_9GAMM</name>
<evidence type="ECO:0000313" key="3">
    <source>
        <dbReference type="EMBL" id="QBR83168.1"/>
    </source>
</evidence>
<dbReference type="SMART" id="SM00504">
    <property type="entry name" value="Ubox"/>
    <property type="match status" value="1"/>
</dbReference>
<dbReference type="CDD" id="cd16453">
    <property type="entry name" value="RING-Ubox"/>
    <property type="match status" value="1"/>
</dbReference>
<reference evidence="3 4" key="1">
    <citation type="submission" date="2019-03" db="EMBL/GenBank/DDBJ databases">
        <title>Diverse conjugative elements silence natural transformation in Legionella species.</title>
        <authorList>
            <person name="Durieux I."/>
            <person name="Ginevra C."/>
            <person name="Attaiech L."/>
            <person name="Picq K."/>
            <person name="Juan P.A."/>
            <person name="Jarraud S."/>
            <person name="Charpentier X."/>
        </authorList>
    </citation>
    <scope>NUCLEOTIDE SEQUENCE [LARGE SCALE GENOMIC DNA]</scope>
    <source>
        <strain evidence="3 4">HL-0427-4011</strain>
    </source>
</reference>
<dbReference type="GO" id="GO:0004842">
    <property type="term" value="F:ubiquitin-protein transferase activity"/>
    <property type="evidence" value="ECO:0007669"/>
    <property type="project" value="InterPro"/>
</dbReference>
<dbReference type="RefSeq" id="WP_135059633.1">
    <property type="nucleotide sequence ID" value="NZ_CP038254.1"/>
</dbReference>
<dbReference type="Gene3D" id="3.30.40.10">
    <property type="entry name" value="Zinc/RING finger domain, C3HC4 (zinc finger)"/>
    <property type="match status" value="1"/>
</dbReference>
<evidence type="ECO:0000259" key="2">
    <source>
        <dbReference type="SMART" id="SM00504"/>
    </source>
</evidence>
<dbReference type="InterPro" id="IPR003613">
    <property type="entry name" value="Ubox_domain"/>
</dbReference>
<dbReference type="Proteomes" id="UP000295517">
    <property type="component" value="Chromosome"/>
</dbReference>
<keyword evidence="1" id="KW-0175">Coiled coil</keyword>
<feature type="domain" description="U-box" evidence="2">
    <location>
        <begin position="614"/>
        <end position="680"/>
    </location>
</feature>
<dbReference type="AlphaFoldDB" id="A0AAX1EDM1"/>
<dbReference type="EMBL" id="CP038254">
    <property type="protein sequence ID" value="QBR83168.1"/>
    <property type="molecule type" value="Genomic_DNA"/>
</dbReference>
<protein>
    <submittedName>
        <fullName evidence="3">U-box domain-containing protein</fullName>
    </submittedName>
</protein>
<dbReference type="PANTHER" id="PTHR46573">
    <property type="entry name" value="WD REPEAT, SAM AND U-BOX DOMAIN-CONTAINING PROTEIN 1"/>
    <property type="match status" value="1"/>
</dbReference>
<dbReference type="GO" id="GO:0016567">
    <property type="term" value="P:protein ubiquitination"/>
    <property type="evidence" value="ECO:0007669"/>
    <property type="project" value="InterPro"/>
</dbReference>
<evidence type="ECO:0000256" key="1">
    <source>
        <dbReference type="SAM" id="Coils"/>
    </source>
</evidence>
<dbReference type="PANTHER" id="PTHR46573:SF1">
    <property type="entry name" value="WD REPEAT, SAM AND U-BOX DOMAIN-CONTAINING PROTEIN 1"/>
    <property type="match status" value="1"/>
</dbReference>
<proteinExistence type="predicted"/>